<organism evidence="12 13">
    <name type="scientific">Candidatus Andersenbacteria bacterium CG10_big_fil_rev_8_21_14_0_10_54_11</name>
    <dbReference type="NCBI Taxonomy" id="1974485"/>
    <lineage>
        <taxon>Bacteria</taxon>
        <taxon>Candidatus Anderseniibacteriota</taxon>
    </lineage>
</organism>
<dbReference type="Pfam" id="PF01556">
    <property type="entry name" value="DnaJ_C"/>
    <property type="match status" value="1"/>
</dbReference>
<evidence type="ECO:0000256" key="8">
    <source>
        <dbReference type="HAMAP-Rule" id="MF_01152"/>
    </source>
</evidence>
<dbReference type="GO" id="GO:0005524">
    <property type="term" value="F:ATP binding"/>
    <property type="evidence" value="ECO:0007669"/>
    <property type="project" value="InterPro"/>
</dbReference>
<dbReference type="HAMAP" id="MF_01152">
    <property type="entry name" value="DnaJ"/>
    <property type="match status" value="1"/>
</dbReference>
<dbReference type="AlphaFoldDB" id="A0A2M6WYL9"/>
<evidence type="ECO:0000256" key="7">
    <source>
        <dbReference type="ARBA" id="ARBA00067609"/>
    </source>
</evidence>
<dbReference type="SUPFAM" id="SSF46565">
    <property type="entry name" value="Chaperone J-domain"/>
    <property type="match status" value="1"/>
</dbReference>
<keyword evidence="3 8" id="KW-0863">Zinc-finger</keyword>
<keyword evidence="8" id="KW-0346">Stress response</keyword>
<dbReference type="PROSITE" id="PS50076">
    <property type="entry name" value="DNAJ_2"/>
    <property type="match status" value="1"/>
</dbReference>
<evidence type="ECO:0000256" key="6">
    <source>
        <dbReference type="ARBA" id="ARBA00061004"/>
    </source>
</evidence>
<keyword evidence="2 8" id="KW-0677">Repeat</keyword>
<dbReference type="Proteomes" id="UP000230731">
    <property type="component" value="Unassembled WGS sequence"/>
</dbReference>
<evidence type="ECO:0000256" key="5">
    <source>
        <dbReference type="ARBA" id="ARBA00023186"/>
    </source>
</evidence>
<feature type="binding site" evidence="8">
    <location>
        <position position="189"/>
    </location>
    <ligand>
        <name>Zn(2+)</name>
        <dbReference type="ChEBI" id="CHEBI:29105"/>
        <label>1</label>
    </ligand>
</feature>
<dbReference type="InterPro" id="IPR001305">
    <property type="entry name" value="HSP_DnaJ_Cys-rich_dom"/>
</dbReference>
<feature type="binding site" evidence="8">
    <location>
        <position position="206"/>
    </location>
    <ligand>
        <name>Zn(2+)</name>
        <dbReference type="ChEBI" id="CHEBI:29105"/>
        <label>2</label>
    </ligand>
</feature>
<dbReference type="GO" id="GO:0009408">
    <property type="term" value="P:response to heat"/>
    <property type="evidence" value="ECO:0007669"/>
    <property type="project" value="InterPro"/>
</dbReference>
<feature type="domain" description="CR-type" evidence="11">
    <location>
        <begin position="176"/>
        <end position="258"/>
    </location>
</feature>
<evidence type="ECO:0000259" key="11">
    <source>
        <dbReference type="PROSITE" id="PS51188"/>
    </source>
</evidence>
<dbReference type="NCBIfam" id="NF008035">
    <property type="entry name" value="PRK10767.1"/>
    <property type="match status" value="1"/>
</dbReference>
<dbReference type="GO" id="GO:0042026">
    <property type="term" value="P:protein refolding"/>
    <property type="evidence" value="ECO:0007669"/>
    <property type="project" value="TreeGrafter"/>
</dbReference>
<dbReference type="SUPFAM" id="SSF49493">
    <property type="entry name" value="HSP40/DnaJ peptide-binding domain"/>
    <property type="match status" value="2"/>
</dbReference>
<keyword evidence="8" id="KW-0963">Cytoplasm</keyword>
<protein>
    <recommendedName>
        <fullName evidence="7 8">Chaperone protein DnaJ</fullName>
    </recommendedName>
</protein>
<dbReference type="InterPro" id="IPR012724">
    <property type="entry name" value="DnaJ"/>
</dbReference>
<dbReference type="Gene3D" id="2.10.230.10">
    <property type="entry name" value="Heat shock protein DnaJ, cysteine-rich domain"/>
    <property type="match status" value="1"/>
</dbReference>
<feature type="binding site" evidence="8">
    <location>
        <position position="249"/>
    </location>
    <ligand>
        <name>Zn(2+)</name>
        <dbReference type="ChEBI" id="CHEBI:29105"/>
        <label>1</label>
    </ligand>
</feature>
<feature type="binding site" evidence="8">
    <location>
        <position position="246"/>
    </location>
    <ligand>
        <name>Zn(2+)</name>
        <dbReference type="ChEBI" id="CHEBI:29105"/>
        <label>1</label>
    </ligand>
</feature>
<dbReference type="GO" id="GO:0051082">
    <property type="term" value="F:unfolded protein binding"/>
    <property type="evidence" value="ECO:0007669"/>
    <property type="project" value="UniProtKB-UniRule"/>
</dbReference>
<evidence type="ECO:0000313" key="13">
    <source>
        <dbReference type="Proteomes" id="UP000230731"/>
    </source>
</evidence>
<dbReference type="CDD" id="cd10719">
    <property type="entry name" value="DnaJ_zf"/>
    <property type="match status" value="1"/>
</dbReference>
<comment type="domain">
    <text evidence="8">The J domain is necessary and sufficient to stimulate DnaK ATPase activity. Zinc center 1 plays an important role in the autonomous, DnaK-independent chaperone activity of DnaJ. Zinc center 2 is essential for interaction with DnaK and for DnaJ activity.</text>
</comment>
<evidence type="ECO:0000313" key="12">
    <source>
        <dbReference type="EMBL" id="PIT97875.1"/>
    </source>
</evidence>
<feature type="binding site" evidence="8">
    <location>
        <position position="192"/>
    </location>
    <ligand>
        <name>Zn(2+)</name>
        <dbReference type="ChEBI" id="CHEBI:29105"/>
        <label>1</label>
    </ligand>
</feature>
<comment type="cofactor">
    <cofactor evidence="8">
        <name>Zn(2+)</name>
        <dbReference type="ChEBI" id="CHEBI:29105"/>
    </cofactor>
    <text evidence="8">Binds 2 Zn(2+) ions per monomer.</text>
</comment>
<dbReference type="Pfam" id="PF00684">
    <property type="entry name" value="DnaJ_CXXCXGXG"/>
    <property type="match status" value="1"/>
</dbReference>
<feature type="repeat" description="CXXCXGXG motif" evidence="8">
    <location>
        <begin position="246"/>
        <end position="253"/>
    </location>
</feature>
<feature type="domain" description="J" evidence="10">
    <location>
        <begin position="46"/>
        <end position="108"/>
    </location>
</feature>
<feature type="repeat" description="CXXCXGXG motif" evidence="8">
    <location>
        <begin position="232"/>
        <end position="239"/>
    </location>
</feature>
<dbReference type="Pfam" id="PF00226">
    <property type="entry name" value="DnaJ"/>
    <property type="match status" value="1"/>
</dbReference>
<proteinExistence type="inferred from homology"/>
<reference evidence="13" key="1">
    <citation type="submission" date="2017-09" db="EMBL/GenBank/DDBJ databases">
        <title>Depth-based differentiation of microbial function through sediment-hosted aquifers and enrichment of novel symbionts in the deep terrestrial subsurface.</title>
        <authorList>
            <person name="Probst A.J."/>
            <person name="Ladd B."/>
            <person name="Jarett J.K."/>
            <person name="Geller-Mcgrath D.E."/>
            <person name="Sieber C.M.K."/>
            <person name="Emerson J.B."/>
            <person name="Anantharaman K."/>
            <person name="Thomas B.C."/>
            <person name="Malmstrom R."/>
            <person name="Stieglmeier M."/>
            <person name="Klingl A."/>
            <person name="Woyke T."/>
            <person name="Ryan C.M."/>
            <person name="Banfield J.F."/>
        </authorList>
    </citation>
    <scope>NUCLEOTIDE SEQUENCE [LARGE SCALE GENOMIC DNA]</scope>
</reference>
<dbReference type="InterPro" id="IPR001623">
    <property type="entry name" value="DnaJ_domain"/>
</dbReference>
<dbReference type="CDD" id="cd06257">
    <property type="entry name" value="DnaJ"/>
    <property type="match status" value="1"/>
</dbReference>
<feature type="binding site" evidence="8">
    <location>
        <position position="209"/>
    </location>
    <ligand>
        <name>Zn(2+)</name>
        <dbReference type="ChEBI" id="CHEBI:29105"/>
        <label>2</label>
    </ligand>
</feature>
<keyword evidence="4 8" id="KW-0862">Zinc</keyword>
<dbReference type="SUPFAM" id="SSF57938">
    <property type="entry name" value="DnaJ/Hsp40 cysteine-rich domain"/>
    <property type="match status" value="1"/>
</dbReference>
<feature type="binding site" evidence="8">
    <location>
        <position position="235"/>
    </location>
    <ligand>
        <name>Zn(2+)</name>
        <dbReference type="ChEBI" id="CHEBI:29105"/>
        <label>2</label>
    </ligand>
</feature>
<dbReference type="NCBIfam" id="TIGR02349">
    <property type="entry name" value="DnaJ_bact"/>
    <property type="match status" value="1"/>
</dbReference>
<comment type="subunit">
    <text evidence="8">Homodimer.</text>
</comment>
<keyword evidence="5 8" id="KW-0143">Chaperone</keyword>
<name>A0A2M6WYL9_9BACT</name>
<gene>
    <name evidence="8 12" type="primary">dnaJ</name>
    <name evidence="12" type="ORF">COT71_03825</name>
</gene>
<comment type="similarity">
    <text evidence="6 8">Belongs to the DnaJ family.</text>
</comment>
<keyword evidence="1 8" id="KW-0479">Metal-binding</keyword>
<dbReference type="FunFam" id="2.10.230.10:FF:000002">
    <property type="entry name" value="Molecular chaperone DnaJ"/>
    <property type="match status" value="1"/>
</dbReference>
<keyword evidence="8" id="KW-0235">DNA replication</keyword>
<dbReference type="PANTHER" id="PTHR43096:SF10">
    <property type="entry name" value="CHAPERONE PROTEIN DNAJ A6, CHLOROPLASTIC"/>
    <property type="match status" value="1"/>
</dbReference>
<feature type="binding site" evidence="8">
    <location>
        <position position="232"/>
    </location>
    <ligand>
        <name>Zn(2+)</name>
        <dbReference type="ChEBI" id="CHEBI:29105"/>
        <label>2</label>
    </ligand>
</feature>
<dbReference type="PROSITE" id="PS51188">
    <property type="entry name" value="ZF_CR"/>
    <property type="match status" value="1"/>
</dbReference>
<comment type="subcellular location">
    <subcellularLocation>
        <location evidence="8">Cytoplasm</location>
    </subcellularLocation>
</comment>
<feature type="repeat" description="CXXCXGXG motif" evidence="8">
    <location>
        <begin position="189"/>
        <end position="196"/>
    </location>
</feature>
<dbReference type="GO" id="GO:0008270">
    <property type="term" value="F:zinc ion binding"/>
    <property type="evidence" value="ECO:0007669"/>
    <property type="project" value="UniProtKB-UniRule"/>
</dbReference>
<evidence type="ECO:0000256" key="1">
    <source>
        <dbReference type="ARBA" id="ARBA00022723"/>
    </source>
</evidence>
<dbReference type="EMBL" id="PEZP01000042">
    <property type="protein sequence ID" value="PIT97875.1"/>
    <property type="molecule type" value="Genomic_DNA"/>
</dbReference>
<sequence>MAYYLPYRGAASCPTANADATGFRLRSTNAAPGISSDCKKARTMADYYEILGVSRTASSDEIKKAYRKLAHQHHPDKDGGNEETFKQVNEAYQVLGNESKRQQYDRFGQTFEDAGGSTQGPFGGFNVNFDDLSGFGDLGDMLGQMFGGSRAGTRQTRRGNDIATDIEISFLESARPLTRTVSHRLYQTCTHCRGNGAEPGTPIKTCAVCNGEGTVTRTQQTPLGMFSRRAVCPTCQGEGKQAEKPCTQCRGEGRELRERTLEISIPAGIADGQTIRLAGKGEIPPRGGIPGDAFITVHVAAHPQLRRDGNNVRTSIEVPFTDAALGISQRIETLTGEIDLDVPAGIQPGTELRLPGRGFPYLNGSGQGDQLVTVTVTIPKRLSRKQKKLLLEFKQLQKKKLFG</sequence>
<evidence type="ECO:0000259" key="10">
    <source>
        <dbReference type="PROSITE" id="PS50076"/>
    </source>
</evidence>
<dbReference type="Gene3D" id="1.10.287.110">
    <property type="entry name" value="DnaJ domain"/>
    <property type="match status" value="1"/>
</dbReference>
<evidence type="ECO:0000256" key="3">
    <source>
        <dbReference type="ARBA" id="ARBA00022771"/>
    </source>
</evidence>
<dbReference type="GO" id="GO:0031072">
    <property type="term" value="F:heat shock protein binding"/>
    <property type="evidence" value="ECO:0007669"/>
    <property type="project" value="InterPro"/>
</dbReference>
<comment type="function">
    <text evidence="8">Participates actively in the response to hyperosmotic and heat shock by preventing the aggregation of stress-denatured proteins and by disaggregating proteins, also in an autonomous, DnaK-independent fashion. Unfolded proteins bind initially to DnaJ; upon interaction with the DnaJ-bound protein, DnaK hydrolyzes its bound ATP, resulting in the formation of a stable complex. GrpE releases ADP from DnaK; ATP binding to DnaK triggers the release of the substrate protein, thus completing the reaction cycle. Several rounds of ATP-dependent interactions between DnaJ, DnaK and GrpE are required for fully efficient folding. Also involved, together with DnaK and GrpE, in the DNA replication of plasmids through activation of initiation proteins.</text>
</comment>
<comment type="caution">
    <text evidence="12">The sequence shown here is derived from an EMBL/GenBank/DDBJ whole genome shotgun (WGS) entry which is preliminary data.</text>
</comment>
<dbReference type="InterPro" id="IPR036410">
    <property type="entry name" value="HSP_DnaJ_Cys-rich_dom_sf"/>
</dbReference>
<dbReference type="CDD" id="cd10747">
    <property type="entry name" value="DnaJ_C"/>
    <property type="match status" value="1"/>
</dbReference>
<evidence type="ECO:0000256" key="9">
    <source>
        <dbReference type="PROSITE-ProRule" id="PRU00546"/>
    </source>
</evidence>
<accession>A0A2M6WYL9</accession>
<dbReference type="SMART" id="SM00271">
    <property type="entry name" value="DnaJ"/>
    <property type="match status" value="1"/>
</dbReference>
<dbReference type="FunFam" id="2.60.260.20:FF:000005">
    <property type="entry name" value="Chaperone protein dnaJ 1, mitochondrial"/>
    <property type="match status" value="1"/>
</dbReference>
<evidence type="ECO:0000256" key="4">
    <source>
        <dbReference type="ARBA" id="ARBA00022833"/>
    </source>
</evidence>
<dbReference type="PROSITE" id="PS00636">
    <property type="entry name" value="DNAJ_1"/>
    <property type="match status" value="1"/>
</dbReference>
<feature type="zinc finger region" description="CR-type" evidence="9">
    <location>
        <begin position="176"/>
        <end position="258"/>
    </location>
</feature>
<dbReference type="InterPro" id="IPR002939">
    <property type="entry name" value="DnaJ_C"/>
</dbReference>
<dbReference type="InterPro" id="IPR036869">
    <property type="entry name" value="J_dom_sf"/>
</dbReference>
<dbReference type="PRINTS" id="PR00625">
    <property type="entry name" value="JDOMAIN"/>
</dbReference>
<dbReference type="GO" id="GO:0006260">
    <property type="term" value="P:DNA replication"/>
    <property type="evidence" value="ECO:0007669"/>
    <property type="project" value="UniProtKB-KW"/>
</dbReference>
<dbReference type="PANTHER" id="PTHR43096">
    <property type="entry name" value="DNAJ HOMOLOG 1, MITOCHONDRIAL-RELATED"/>
    <property type="match status" value="1"/>
</dbReference>
<feature type="repeat" description="CXXCXGXG motif" evidence="8">
    <location>
        <begin position="206"/>
        <end position="213"/>
    </location>
</feature>
<evidence type="ECO:0000256" key="2">
    <source>
        <dbReference type="ARBA" id="ARBA00022737"/>
    </source>
</evidence>
<dbReference type="GO" id="GO:0005737">
    <property type="term" value="C:cytoplasm"/>
    <property type="evidence" value="ECO:0007669"/>
    <property type="project" value="UniProtKB-SubCell"/>
</dbReference>
<dbReference type="Gene3D" id="2.60.260.20">
    <property type="entry name" value="Urease metallochaperone UreE, N-terminal domain"/>
    <property type="match status" value="2"/>
</dbReference>
<dbReference type="InterPro" id="IPR018253">
    <property type="entry name" value="DnaJ_domain_CS"/>
</dbReference>
<dbReference type="InterPro" id="IPR008971">
    <property type="entry name" value="HSP40/DnaJ_pept-bd"/>
</dbReference>